<dbReference type="InterPro" id="IPR050377">
    <property type="entry name" value="Radical_SAM_PqqE_MftC-like"/>
</dbReference>
<protein>
    <submittedName>
        <fullName evidence="9">Radical SAM protein</fullName>
    </submittedName>
</protein>
<dbReference type="SFLD" id="SFLDG01386">
    <property type="entry name" value="main_SPASM_domain-containing"/>
    <property type="match status" value="1"/>
</dbReference>
<dbReference type="Gene3D" id="3.20.20.70">
    <property type="entry name" value="Aldolase class I"/>
    <property type="match status" value="1"/>
</dbReference>
<evidence type="ECO:0000256" key="5">
    <source>
        <dbReference type="ARBA" id="ARBA00023002"/>
    </source>
</evidence>
<evidence type="ECO:0000256" key="1">
    <source>
        <dbReference type="ARBA" id="ARBA00001966"/>
    </source>
</evidence>
<dbReference type="CDD" id="cd01335">
    <property type="entry name" value="Radical_SAM"/>
    <property type="match status" value="1"/>
</dbReference>
<organism evidence="9 10">
    <name type="scientific">Mediterraneibacter gnavus</name>
    <name type="common">Ruminococcus gnavus</name>
    <dbReference type="NCBI Taxonomy" id="33038"/>
    <lineage>
        <taxon>Bacteria</taxon>
        <taxon>Bacillati</taxon>
        <taxon>Bacillota</taxon>
        <taxon>Clostridia</taxon>
        <taxon>Lachnospirales</taxon>
        <taxon>Lachnospiraceae</taxon>
        <taxon>Mediterraneibacter</taxon>
    </lineage>
</organism>
<dbReference type="InterPro" id="IPR007197">
    <property type="entry name" value="rSAM"/>
</dbReference>
<evidence type="ECO:0000256" key="2">
    <source>
        <dbReference type="ARBA" id="ARBA00022485"/>
    </source>
</evidence>
<keyword evidence="7" id="KW-0411">Iron-sulfur</keyword>
<dbReference type="PANTHER" id="PTHR11228">
    <property type="entry name" value="RADICAL SAM DOMAIN PROTEIN"/>
    <property type="match status" value="1"/>
</dbReference>
<dbReference type="AlphaFoldDB" id="A0AAJ1ERJ2"/>
<dbReference type="GO" id="GO:0051539">
    <property type="term" value="F:4 iron, 4 sulfur cluster binding"/>
    <property type="evidence" value="ECO:0007669"/>
    <property type="project" value="UniProtKB-KW"/>
</dbReference>
<accession>A0AAJ1ERJ2</accession>
<comment type="caution">
    <text evidence="9">The sequence shown here is derived from an EMBL/GenBank/DDBJ whole genome shotgun (WGS) entry which is preliminary data.</text>
</comment>
<dbReference type="EMBL" id="JAJBNC010000028">
    <property type="protein sequence ID" value="MCB5495021.1"/>
    <property type="molecule type" value="Genomic_DNA"/>
</dbReference>
<keyword evidence="6" id="KW-0408">Iron</keyword>
<dbReference type="SUPFAM" id="SSF102114">
    <property type="entry name" value="Radical SAM enzymes"/>
    <property type="match status" value="1"/>
</dbReference>
<keyword evidence="5" id="KW-0560">Oxidoreductase</keyword>
<dbReference type="InterPro" id="IPR013785">
    <property type="entry name" value="Aldolase_TIM"/>
</dbReference>
<dbReference type="PROSITE" id="PS01305">
    <property type="entry name" value="MOAA_NIFB_PQQE"/>
    <property type="match status" value="1"/>
</dbReference>
<evidence type="ECO:0000256" key="7">
    <source>
        <dbReference type="ARBA" id="ARBA00023014"/>
    </source>
</evidence>
<dbReference type="Pfam" id="PF04055">
    <property type="entry name" value="Radical_SAM"/>
    <property type="match status" value="1"/>
</dbReference>
<evidence type="ECO:0000259" key="8">
    <source>
        <dbReference type="PROSITE" id="PS51918"/>
    </source>
</evidence>
<keyword evidence="4" id="KW-0479">Metal-binding</keyword>
<dbReference type="InterPro" id="IPR000385">
    <property type="entry name" value="MoaA_NifB_PqqE_Fe-S-bd_CS"/>
</dbReference>
<sequence length="428" mass="48864">MITLDDLIVKEGNGKVVLLNAKNGHWVRMRKDKYDMFCCSEKNRKVFEELVEKKFGLLGEEKGQTRKSVYFAVTGRCNLQCEFCTMNSGPYVSTKNDLNIDEIRNVLIPELLKVGPRKTVITGGEPLMRKDILEILDAFCHSFEKQRIVLQTNGLLLNADWVKKLADKIGVLEISIENIFDDLKLQKKMESVFEAANEADVLLSLSFVVDQNSEKHLEEAIEICHKYHAILTTRIITLVGRAKENNAGDKLLEEDNALKIQLKMVRYLLEKEYFDEGLTANYSGDIQPQRSCGAFGNVIAIHPDGTTFMCANFKDKQFSMGNVRENSMEELCEDLLKKTEDPKLEKKFCVDKILMCENCWAKYFCSGPCAAEVAENGGIPELVDSKCLSRKALLNYCMFYYEQKKSKKENLQFLAQYLEEILRGVRTV</sequence>
<dbReference type="GO" id="GO:0046872">
    <property type="term" value="F:metal ion binding"/>
    <property type="evidence" value="ECO:0007669"/>
    <property type="project" value="UniProtKB-KW"/>
</dbReference>
<dbReference type="SFLD" id="SFLDG01067">
    <property type="entry name" value="SPASM/twitch_domain_containing"/>
    <property type="match status" value="1"/>
</dbReference>
<dbReference type="InterPro" id="IPR058240">
    <property type="entry name" value="rSAM_sf"/>
</dbReference>
<keyword evidence="2" id="KW-0004">4Fe-4S</keyword>
<dbReference type="SFLD" id="SFLDS00029">
    <property type="entry name" value="Radical_SAM"/>
    <property type="match status" value="1"/>
</dbReference>
<dbReference type="PANTHER" id="PTHR11228:SF7">
    <property type="entry name" value="PQQA PEPTIDE CYCLASE"/>
    <property type="match status" value="1"/>
</dbReference>
<reference evidence="9" key="1">
    <citation type="submission" date="2021-10" db="EMBL/GenBank/DDBJ databases">
        <title>Collection of gut derived symbiotic bacterial strains cultured from healthy donors.</title>
        <authorList>
            <person name="Lin H."/>
            <person name="Littmann E."/>
            <person name="Claire K."/>
            <person name="Pamer E."/>
        </authorList>
    </citation>
    <scope>NUCLEOTIDE SEQUENCE</scope>
    <source>
        <strain evidence="9">MSK.23.4</strain>
    </source>
</reference>
<evidence type="ECO:0000313" key="10">
    <source>
        <dbReference type="Proteomes" id="UP001297422"/>
    </source>
</evidence>
<dbReference type="GO" id="GO:0016491">
    <property type="term" value="F:oxidoreductase activity"/>
    <property type="evidence" value="ECO:0007669"/>
    <property type="project" value="UniProtKB-KW"/>
</dbReference>
<dbReference type="InterPro" id="IPR023885">
    <property type="entry name" value="4Fe4S-binding_SPASM_dom"/>
</dbReference>
<dbReference type="Proteomes" id="UP001297422">
    <property type="component" value="Unassembled WGS sequence"/>
</dbReference>
<name>A0AAJ1ERJ2_MEDGN</name>
<evidence type="ECO:0000313" key="9">
    <source>
        <dbReference type="EMBL" id="MCB5495021.1"/>
    </source>
</evidence>
<keyword evidence="3" id="KW-0949">S-adenosyl-L-methionine</keyword>
<comment type="cofactor">
    <cofactor evidence="1">
        <name>[4Fe-4S] cluster</name>
        <dbReference type="ChEBI" id="CHEBI:49883"/>
    </cofactor>
</comment>
<dbReference type="Pfam" id="PF13186">
    <property type="entry name" value="SPASM"/>
    <property type="match status" value="1"/>
</dbReference>
<evidence type="ECO:0000256" key="4">
    <source>
        <dbReference type="ARBA" id="ARBA00022723"/>
    </source>
</evidence>
<dbReference type="PROSITE" id="PS51918">
    <property type="entry name" value="RADICAL_SAM"/>
    <property type="match status" value="1"/>
</dbReference>
<evidence type="ECO:0000256" key="6">
    <source>
        <dbReference type="ARBA" id="ARBA00023004"/>
    </source>
</evidence>
<evidence type="ECO:0000256" key="3">
    <source>
        <dbReference type="ARBA" id="ARBA00022691"/>
    </source>
</evidence>
<proteinExistence type="predicted"/>
<dbReference type="NCBIfam" id="TIGR04085">
    <property type="entry name" value="rSAM_more_4Fe4S"/>
    <property type="match status" value="1"/>
</dbReference>
<feature type="domain" description="Radical SAM core" evidence="8">
    <location>
        <begin position="61"/>
        <end position="271"/>
    </location>
</feature>
<dbReference type="RefSeq" id="WP_173879632.1">
    <property type="nucleotide sequence ID" value="NZ_JAAIMT010000029.1"/>
</dbReference>
<gene>
    <name evidence="9" type="ORF">LIQ10_14985</name>
</gene>